<dbReference type="AlphaFoldDB" id="A0A3D8SI51"/>
<evidence type="ECO:0000313" key="2">
    <source>
        <dbReference type="EMBL" id="RDW86009.1"/>
    </source>
</evidence>
<name>A0A3D8SI51_9HELO</name>
<keyword evidence="3" id="KW-1185">Reference proteome</keyword>
<dbReference type="PANTHER" id="PTHR40618:SF1">
    <property type="entry name" value="B-ZIP TRANSCRIPTION FACTOR (EUROFUNG)"/>
    <property type="match status" value="1"/>
</dbReference>
<proteinExistence type="predicted"/>
<comment type="caution">
    <text evidence="2">The sequence shown here is derived from an EMBL/GenBank/DDBJ whole genome shotgun (WGS) entry which is preliminary data.</text>
</comment>
<organism evidence="2 3">
    <name type="scientific">Coleophoma crateriformis</name>
    <dbReference type="NCBI Taxonomy" id="565419"/>
    <lineage>
        <taxon>Eukaryota</taxon>
        <taxon>Fungi</taxon>
        <taxon>Dikarya</taxon>
        <taxon>Ascomycota</taxon>
        <taxon>Pezizomycotina</taxon>
        <taxon>Leotiomycetes</taxon>
        <taxon>Helotiales</taxon>
        <taxon>Dermateaceae</taxon>
        <taxon>Coleophoma</taxon>
    </lineage>
</organism>
<dbReference type="InterPro" id="IPR046347">
    <property type="entry name" value="bZIP_sf"/>
</dbReference>
<sequence length="376" mass="42119">MSQTQDSSRLLGREQAAERRRVKQRSTQRAYRTRRENDISSLRRRVDEMEDAIEETGKIILALTDTLLNSSILQQYPQVTPLLVGAMNSCLSLAKLCHPHSTAEDISLGGNADDQNRSVLPEPPQEYLWWNGIFSNILTKKNEDALTTALTIQDSQPAVLNELSSSPLSQAVPATNTTDSNADNIFYKSSNSPIKPMSLTTNFLVPPFPHKEQSRFSQVLVQRCFRNGYQLLTDPFTEPTRINQVFGSQFTNNDRGRMAGYLWHGLLDKGENIIQQLQGHIPSSFYDGSQQDLAYDSVISNDQLVSADGIQELLWKTGISIRNDASFLEVESLSSMVNFDLKSFVIFLCNAPVCSGLEPMFPSHRVETALRLASVR</sequence>
<reference evidence="2 3" key="1">
    <citation type="journal article" date="2018" name="IMA Fungus">
        <title>IMA Genome-F 9: Draft genome sequence of Annulohypoxylon stygium, Aspergillus mulundensis, Berkeleyomyces basicola (syn. Thielaviopsis basicola), Ceratocystis smalleyi, two Cercospora beticola strains, Coleophoma cylindrospora, Fusarium fracticaudum, Phialophora cf. hyalina, and Morchella septimelata.</title>
        <authorList>
            <person name="Wingfield B.D."/>
            <person name="Bills G.F."/>
            <person name="Dong Y."/>
            <person name="Huang W."/>
            <person name="Nel W.J."/>
            <person name="Swalarsk-Parry B.S."/>
            <person name="Vaghefi N."/>
            <person name="Wilken P.M."/>
            <person name="An Z."/>
            <person name="de Beer Z.W."/>
            <person name="De Vos L."/>
            <person name="Chen L."/>
            <person name="Duong T.A."/>
            <person name="Gao Y."/>
            <person name="Hammerbacher A."/>
            <person name="Kikkert J.R."/>
            <person name="Li Y."/>
            <person name="Li H."/>
            <person name="Li K."/>
            <person name="Li Q."/>
            <person name="Liu X."/>
            <person name="Ma X."/>
            <person name="Naidoo K."/>
            <person name="Pethybridge S.J."/>
            <person name="Sun J."/>
            <person name="Steenkamp E.T."/>
            <person name="van der Nest M.A."/>
            <person name="van Wyk S."/>
            <person name="Wingfield M.J."/>
            <person name="Xiong C."/>
            <person name="Yue Q."/>
            <person name="Zhang X."/>
        </authorList>
    </citation>
    <scope>NUCLEOTIDE SEQUENCE [LARGE SCALE GENOMIC DNA]</scope>
    <source>
        <strain evidence="2 3">BP5796</strain>
    </source>
</reference>
<dbReference type="OrthoDB" id="3555317at2759"/>
<evidence type="ECO:0000313" key="3">
    <source>
        <dbReference type="Proteomes" id="UP000256328"/>
    </source>
</evidence>
<evidence type="ECO:0008006" key="4">
    <source>
        <dbReference type="Google" id="ProtNLM"/>
    </source>
</evidence>
<evidence type="ECO:0000256" key="1">
    <source>
        <dbReference type="SAM" id="MobiDB-lite"/>
    </source>
</evidence>
<protein>
    <recommendedName>
        <fullName evidence="4">BZIP domain-containing protein</fullName>
    </recommendedName>
</protein>
<accession>A0A3D8SI51</accession>
<dbReference type="SUPFAM" id="SSF57959">
    <property type="entry name" value="Leucine zipper domain"/>
    <property type="match status" value="1"/>
</dbReference>
<dbReference type="Gene3D" id="1.20.5.170">
    <property type="match status" value="1"/>
</dbReference>
<gene>
    <name evidence="2" type="ORF">BP5796_04334</name>
</gene>
<dbReference type="Proteomes" id="UP000256328">
    <property type="component" value="Unassembled WGS sequence"/>
</dbReference>
<feature type="region of interest" description="Disordered" evidence="1">
    <location>
        <begin position="1"/>
        <end position="36"/>
    </location>
</feature>
<dbReference type="EMBL" id="PDLN01000005">
    <property type="protein sequence ID" value="RDW86009.1"/>
    <property type="molecule type" value="Genomic_DNA"/>
</dbReference>
<dbReference type="PANTHER" id="PTHR40618">
    <property type="entry name" value="B-ZIP TRANSCRIPTION FACTOR (EUROFUNG)-RELATED"/>
    <property type="match status" value="1"/>
</dbReference>
<dbReference type="CDD" id="cd14688">
    <property type="entry name" value="bZIP_YAP"/>
    <property type="match status" value="1"/>
</dbReference>
<dbReference type="GO" id="GO:0003700">
    <property type="term" value="F:DNA-binding transcription factor activity"/>
    <property type="evidence" value="ECO:0007669"/>
    <property type="project" value="InterPro"/>
</dbReference>